<dbReference type="SUPFAM" id="SSF47616">
    <property type="entry name" value="GST C-terminal domain-like"/>
    <property type="match status" value="1"/>
</dbReference>
<sequence>MMQGPVMYKGAKSLDPDRKKSLEEALQWLDSFIQSSGGCCAADHLTIADYAIFPVLNCIQAMEVADLSAFGNIADWMEKCKAEMKGYEEIEEKVLPAIKQGFLFQLG</sequence>
<dbReference type="Pfam" id="PF00043">
    <property type="entry name" value="GST_C"/>
    <property type="match status" value="1"/>
</dbReference>
<dbReference type="PANTHER" id="PTHR43969">
    <property type="entry name" value="GLUTATHIONE S TRANSFERASE D10, ISOFORM A-RELATED"/>
    <property type="match status" value="1"/>
</dbReference>
<reference evidence="2" key="1">
    <citation type="submission" date="2020-11" db="EMBL/GenBank/DDBJ databases">
        <authorList>
            <person name="Tran Van P."/>
        </authorList>
    </citation>
    <scope>NUCLEOTIDE SEQUENCE</scope>
</reference>
<dbReference type="Proteomes" id="UP000677054">
    <property type="component" value="Unassembled WGS sequence"/>
</dbReference>
<dbReference type="OrthoDB" id="2309723at2759"/>
<dbReference type="GO" id="GO:0006749">
    <property type="term" value="P:glutathione metabolic process"/>
    <property type="evidence" value="ECO:0007669"/>
    <property type="project" value="TreeGrafter"/>
</dbReference>
<feature type="domain" description="GST C-terminal" evidence="1">
    <location>
        <begin position="1"/>
        <end position="102"/>
    </location>
</feature>
<proteinExistence type="predicted"/>
<protein>
    <recommendedName>
        <fullName evidence="1">GST C-terminal domain-containing protein</fullName>
    </recommendedName>
</protein>
<dbReference type="InterPro" id="IPR036282">
    <property type="entry name" value="Glutathione-S-Trfase_C_sf"/>
</dbReference>
<dbReference type="GO" id="GO:0004364">
    <property type="term" value="F:glutathione transferase activity"/>
    <property type="evidence" value="ECO:0007669"/>
    <property type="project" value="TreeGrafter"/>
</dbReference>
<accession>A0A7R9AJ59</accession>
<evidence type="ECO:0000313" key="3">
    <source>
        <dbReference type="Proteomes" id="UP000677054"/>
    </source>
</evidence>
<evidence type="ECO:0000313" key="2">
    <source>
        <dbReference type="EMBL" id="CAD7255300.1"/>
    </source>
</evidence>
<dbReference type="InterPro" id="IPR010987">
    <property type="entry name" value="Glutathione-S-Trfase_C-like"/>
</dbReference>
<dbReference type="PROSITE" id="PS50405">
    <property type="entry name" value="GST_CTER"/>
    <property type="match status" value="1"/>
</dbReference>
<dbReference type="EMBL" id="CAJPEV010022226">
    <property type="protein sequence ID" value="CAG0908216.1"/>
    <property type="molecule type" value="Genomic_DNA"/>
</dbReference>
<dbReference type="InterPro" id="IPR004046">
    <property type="entry name" value="GST_C"/>
</dbReference>
<dbReference type="PANTHER" id="PTHR43969:SF9">
    <property type="entry name" value="GLUTATHIONE S TRANSFERASE D10, ISOFORM A-RELATED"/>
    <property type="match status" value="1"/>
</dbReference>
<organism evidence="2">
    <name type="scientific">Darwinula stevensoni</name>
    <dbReference type="NCBI Taxonomy" id="69355"/>
    <lineage>
        <taxon>Eukaryota</taxon>
        <taxon>Metazoa</taxon>
        <taxon>Ecdysozoa</taxon>
        <taxon>Arthropoda</taxon>
        <taxon>Crustacea</taxon>
        <taxon>Oligostraca</taxon>
        <taxon>Ostracoda</taxon>
        <taxon>Podocopa</taxon>
        <taxon>Podocopida</taxon>
        <taxon>Darwinulocopina</taxon>
        <taxon>Darwinuloidea</taxon>
        <taxon>Darwinulidae</taxon>
        <taxon>Darwinula</taxon>
    </lineage>
</organism>
<evidence type="ECO:0000259" key="1">
    <source>
        <dbReference type="PROSITE" id="PS50405"/>
    </source>
</evidence>
<gene>
    <name evidence="2" type="ORF">DSTB1V02_LOCUS15045</name>
</gene>
<dbReference type="AlphaFoldDB" id="A0A7R9AJ59"/>
<dbReference type="EMBL" id="LR921744">
    <property type="protein sequence ID" value="CAD7255300.1"/>
    <property type="molecule type" value="Genomic_DNA"/>
</dbReference>
<keyword evidence="3" id="KW-1185">Reference proteome</keyword>
<name>A0A7R9AJ59_9CRUS</name>
<dbReference type="Gene3D" id="1.20.1050.10">
    <property type="match status" value="1"/>
</dbReference>